<sequence length="111" mass="12192">MRAKLHKRASFWTELEAAGIQAAGGSIRAEASGEILAEEGRLAVDDHSWKVSAAAHSIEEKNGSYSAAKINPLGELSFDPEIEITVRRSKALRNREVAARVLKENYKQMAE</sequence>
<proteinExistence type="predicted"/>
<protein>
    <submittedName>
        <fullName evidence="1">OLC1v1022743C1</fullName>
    </submittedName>
</protein>
<keyword evidence="2" id="KW-1185">Reference proteome</keyword>
<evidence type="ECO:0000313" key="1">
    <source>
        <dbReference type="EMBL" id="CAI9089728.1"/>
    </source>
</evidence>
<evidence type="ECO:0000313" key="2">
    <source>
        <dbReference type="Proteomes" id="UP001161247"/>
    </source>
</evidence>
<feature type="non-terminal residue" evidence="1">
    <location>
        <position position="1"/>
    </location>
</feature>
<dbReference type="Proteomes" id="UP001161247">
    <property type="component" value="Chromosome 1"/>
</dbReference>
<accession>A0AAV1C566</accession>
<gene>
    <name evidence="1" type="ORF">OLC1_LOCUS2018</name>
</gene>
<name>A0AAV1C566_OLDCO</name>
<organism evidence="1 2">
    <name type="scientific">Oldenlandia corymbosa var. corymbosa</name>
    <dbReference type="NCBI Taxonomy" id="529605"/>
    <lineage>
        <taxon>Eukaryota</taxon>
        <taxon>Viridiplantae</taxon>
        <taxon>Streptophyta</taxon>
        <taxon>Embryophyta</taxon>
        <taxon>Tracheophyta</taxon>
        <taxon>Spermatophyta</taxon>
        <taxon>Magnoliopsida</taxon>
        <taxon>eudicotyledons</taxon>
        <taxon>Gunneridae</taxon>
        <taxon>Pentapetalae</taxon>
        <taxon>asterids</taxon>
        <taxon>lamiids</taxon>
        <taxon>Gentianales</taxon>
        <taxon>Rubiaceae</taxon>
        <taxon>Rubioideae</taxon>
        <taxon>Spermacoceae</taxon>
        <taxon>Hedyotis-Oldenlandia complex</taxon>
        <taxon>Oldenlandia</taxon>
    </lineage>
</organism>
<reference evidence="1" key="1">
    <citation type="submission" date="2023-03" db="EMBL/GenBank/DDBJ databases">
        <authorList>
            <person name="Julca I."/>
        </authorList>
    </citation>
    <scope>NUCLEOTIDE SEQUENCE</scope>
</reference>
<dbReference type="EMBL" id="OX459118">
    <property type="protein sequence ID" value="CAI9089728.1"/>
    <property type="molecule type" value="Genomic_DNA"/>
</dbReference>
<dbReference type="AlphaFoldDB" id="A0AAV1C566"/>